<proteinExistence type="inferred from homology"/>
<dbReference type="InterPro" id="IPR050130">
    <property type="entry name" value="ClpA_ClpB"/>
</dbReference>
<dbReference type="Gene3D" id="1.10.8.60">
    <property type="match status" value="1"/>
</dbReference>
<dbReference type="InterPro" id="IPR041546">
    <property type="entry name" value="ClpA/ClpB_AAA_lid"/>
</dbReference>
<dbReference type="FunFam" id="3.40.50.300:FF:000120">
    <property type="entry name" value="ATP-dependent chaperone ClpB"/>
    <property type="match status" value="1"/>
</dbReference>
<protein>
    <recommendedName>
        <fullName evidence="9">Clp R domain-containing protein</fullName>
    </recommendedName>
</protein>
<evidence type="ECO:0000256" key="4">
    <source>
        <dbReference type="ARBA" id="ARBA00022840"/>
    </source>
</evidence>
<gene>
    <name evidence="10" type="ORF">TCHU04912_LOCUS8171</name>
</gene>
<dbReference type="Pfam" id="PF07724">
    <property type="entry name" value="AAA_2"/>
    <property type="match status" value="1"/>
</dbReference>
<evidence type="ECO:0000256" key="2">
    <source>
        <dbReference type="ARBA" id="ARBA00022737"/>
    </source>
</evidence>
<dbReference type="EMBL" id="HBGG01015925">
    <property type="protein sequence ID" value="CAD9205935.1"/>
    <property type="molecule type" value="Transcribed_RNA"/>
</dbReference>
<dbReference type="InterPro" id="IPR036628">
    <property type="entry name" value="Clp_N_dom_sf"/>
</dbReference>
<dbReference type="GO" id="GO:0042026">
    <property type="term" value="P:protein refolding"/>
    <property type="evidence" value="ECO:0007669"/>
    <property type="project" value="InterPro"/>
</dbReference>
<dbReference type="PROSITE" id="PS51903">
    <property type="entry name" value="CLP_R"/>
    <property type="match status" value="1"/>
</dbReference>
<name>A0A7S1SQY6_9CHLO</name>
<dbReference type="InterPro" id="IPR019489">
    <property type="entry name" value="Clp_ATPase_C"/>
</dbReference>
<keyword evidence="3 7" id="KW-0547">Nucleotide-binding</keyword>
<dbReference type="Pfam" id="PF02861">
    <property type="entry name" value="Clp_N"/>
    <property type="match status" value="1"/>
</dbReference>
<dbReference type="InterPro" id="IPR017730">
    <property type="entry name" value="Chaperonin_ClpB"/>
</dbReference>
<dbReference type="InterPro" id="IPR001270">
    <property type="entry name" value="ClpA/B"/>
</dbReference>
<dbReference type="InterPro" id="IPR003959">
    <property type="entry name" value="ATPase_AAA_core"/>
</dbReference>
<dbReference type="PRINTS" id="PR00300">
    <property type="entry name" value="CLPPROTEASEA"/>
</dbReference>
<dbReference type="Gene3D" id="3.40.50.300">
    <property type="entry name" value="P-loop containing nucleotide triphosphate hydrolases"/>
    <property type="match status" value="3"/>
</dbReference>
<accession>A0A7S1SQY6</accession>
<evidence type="ECO:0000313" key="10">
    <source>
        <dbReference type="EMBL" id="CAD9205935.1"/>
    </source>
</evidence>
<keyword evidence="4 7" id="KW-0067">ATP-binding</keyword>
<dbReference type="CDD" id="cd00009">
    <property type="entry name" value="AAA"/>
    <property type="match status" value="1"/>
</dbReference>
<dbReference type="GO" id="GO:0005737">
    <property type="term" value="C:cytoplasm"/>
    <property type="evidence" value="ECO:0007669"/>
    <property type="project" value="InterPro"/>
</dbReference>
<dbReference type="Pfam" id="PF10431">
    <property type="entry name" value="ClpB_D2-small"/>
    <property type="match status" value="1"/>
</dbReference>
<feature type="domain" description="Clp R" evidence="9">
    <location>
        <begin position="94"/>
        <end position="238"/>
    </location>
</feature>
<keyword evidence="2 6" id="KW-0677">Repeat</keyword>
<dbReference type="InterPro" id="IPR018368">
    <property type="entry name" value="ClpA/B_CS1"/>
</dbReference>
<keyword evidence="8" id="KW-0175">Coiled coil</keyword>
<evidence type="ECO:0000256" key="6">
    <source>
        <dbReference type="PROSITE-ProRule" id="PRU01251"/>
    </source>
</evidence>
<dbReference type="GO" id="GO:0005524">
    <property type="term" value="F:ATP binding"/>
    <property type="evidence" value="ECO:0007669"/>
    <property type="project" value="UniProtKB-KW"/>
</dbReference>
<evidence type="ECO:0000256" key="7">
    <source>
        <dbReference type="RuleBase" id="RU004432"/>
    </source>
</evidence>
<reference evidence="10" key="1">
    <citation type="submission" date="2021-01" db="EMBL/GenBank/DDBJ databases">
        <authorList>
            <person name="Corre E."/>
            <person name="Pelletier E."/>
            <person name="Niang G."/>
            <person name="Scheremetjew M."/>
            <person name="Finn R."/>
            <person name="Kale V."/>
            <person name="Holt S."/>
            <person name="Cochrane G."/>
            <person name="Meng A."/>
            <person name="Brown T."/>
            <person name="Cohen L."/>
        </authorList>
    </citation>
    <scope>NUCLEOTIDE SEQUENCE</scope>
    <source>
        <strain evidence="10">PLY429</strain>
    </source>
</reference>
<dbReference type="Pfam" id="PF17871">
    <property type="entry name" value="AAA_lid_9"/>
    <property type="match status" value="1"/>
</dbReference>
<dbReference type="InterPro" id="IPR028299">
    <property type="entry name" value="ClpA/B_CS2"/>
</dbReference>
<dbReference type="NCBIfam" id="TIGR03346">
    <property type="entry name" value="chaperone_ClpB"/>
    <property type="match status" value="1"/>
</dbReference>
<dbReference type="Gene3D" id="1.10.1780.10">
    <property type="entry name" value="Clp, N-terminal domain"/>
    <property type="match status" value="1"/>
</dbReference>
<dbReference type="SUPFAM" id="SSF52540">
    <property type="entry name" value="P-loop containing nucleoside triphosphate hydrolases"/>
    <property type="match status" value="2"/>
</dbReference>
<dbReference type="GO" id="GO:0034605">
    <property type="term" value="P:cellular response to heat"/>
    <property type="evidence" value="ECO:0007669"/>
    <property type="project" value="TreeGrafter"/>
</dbReference>
<dbReference type="PROSITE" id="PS00870">
    <property type="entry name" value="CLPAB_1"/>
    <property type="match status" value="1"/>
</dbReference>
<dbReference type="PANTHER" id="PTHR11638">
    <property type="entry name" value="ATP-DEPENDENT CLP PROTEASE"/>
    <property type="match status" value="1"/>
</dbReference>
<dbReference type="FunFam" id="3.40.50.300:FF:000010">
    <property type="entry name" value="Chaperone clpB 1, putative"/>
    <property type="match status" value="1"/>
</dbReference>
<dbReference type="InterPro" id="IPR004176">
    <property type="entry name" value="Clp_R_N"/>
</dbReference>
<dbReference type="SUPFAM" id="SSF81923">
    <property type="entry name" value="Double Clp-N motif"/>
    <property type="match status" value="1"/>
</dbReference>
<dbReference type="CDD" id="cd19499">
    <property type="entry name" value="RecA-like_ClpB_Hsp104-like"/>
    <property type="match status" value="1"/>
</dbReference>
<evidence type="ECO:0000256" key="5">
    <source>
        <dbReference type="ARBA" id="ARBA00023186"/>
    </source>
</evidence>
<keyword evidence="5 7" id="KW-0143">Chaperone</keyword>
<evidence type="ECO:0000259" key="9">
    <source>
        <dbReference type="PROSITE" id="PS51903"/>
    </source>
</evidence>
<organism evidence="10">
    <name type="scientific">Tetraselmis chuii</name>
    <dbReference type="NCBI Taxonomy" id="63592"/>
    <lineage>
        <taxon>Eukaryota</taxon>
        <taxon>Viridiplantae</taxon>
        <taxon>Chlorophyta</taxon>
        <taxon>core chlorophytes</taxon>
        <taxon>Chlorodendrophyceae</taxon>
        <taxon>Chlorodendrales</taxon>
        <taxon>Chlorodendraceae</taxon>
        <taxon>Tetraselmis</taxon>
    </lineage>
</organism>
<dbReference type="FunFam" id="1.10.8.60:FF:000017">
    <property type="entry name" value="ATP-dependent chaperone ClpB"/>
    <property type="match status" value="1"/>
</dbReference>
<dbReference type="GO" id="GO:0016887">
    <property type="term" value="F:ATP hydrolysis activity"/>
    <property type="evidence" value="ECO:0007669"/>
    <property type="project" value="InterPro"/>
</dbReference>
<dbReference type="SMART" id="SM01086">
    <property type="entry name" value="ClpB_D2-small"/>
    <property type="match status" value="1"/>
</dbReference>
<evidence type="ECO:0000256" key="8">
    <source>
        <dbReference type="SAM" id="Coils"/>
    </source>
</evidence>
<evidence type="ECO:0000256" key="3">
    <source>
        <dbReference type="ARBA" id="ARBA00022741"/>
    </source>
</evidence>
<dbReference type="PANTHER" id="PTHR11638:SF18">
    <property type="entry name" value="HEAT SHOCK PROTEIN 104"/>
    <property type="match status" value="1"/>
</dbReference>
<evidence type="ECO:0000256" key="1">
    <source>
        <dbReference type="ARBA" id="ARBA00008675"/>
    </source>
</evidence>
<dbReference type="FunFam" id="3.40.50.300:FF:000025">
    <property type="entry name" value="ATP-dependent Clp protease subunit"/>
    <property type="match status" value="1"/>
</dbReference>
<dbReference type="InterPro" id="IPR003593">
    <property type="entry name" value="AAA+_ATPase"/>
</dbReference>
<dbReference type="PROSITE" id="PS00871">
    <property type="entry name" value="CLPAB_2"/>
    <property type="match status" value="1"/>
</dbReference>
<feature type="coiled-coil region" evidence="8">
    <location>
        <begin position="535"/>
        <end position="627"/>
    </location>
</feature>
<dbReference type="SMART" id="SM00382">
    <property type="entry name" value="AAA"/>
    <property type="match status" value="2"/>
</dbReference>
<dbReference type="AlphaFoldDB" id="A0A7S1SQY6"/>
<comment type="similarity">
    <text evidence="1 7">Belongs to the ClpA/ClpB family.</text>
</comment>
<dbReference type="Pfam" id="PF00004">
    <property type="entry name" value="AAA"/>
    <property type="match status" value="1"/>
</dbReference>
<dbReference type="InterPro" id="IPR027417">
    <property type="entry name" value="P-loop_NTPase"/>
</dbReference>
<sequence length="992" mass="109358">MAAVTSTPLRLLVASPARLRLGQNRTGAIRVAFCTKPAALRTAPLRAIGSAIGGSSTASFTRRSNYRRSVEAIRVPRRQLSCRAQTSGGGGKRISQNEFTEKAWQAIVNAPELAKGSQQQIVETEHLMKSMLEQPNGLARRILSKAGVEPSRLLEQTDLYIKRQPRVSGDAGAILGRNLEGVVSKAQDYKREWGDQYVSIEHLVLGMKDDVRFGQTLFRDNSVDATKLQAAIKEIRGTGKVVDQDPEGKYEALSKYARDLTQAAKDGKLDPVIGRDDEIRRAIQILSRRTKNNPVLIGEPGVGKTAVAEGLAQRIVTGDVPAALQGRLLMALDMGSLIAGAKFRGEFEDRLKAIIREVTESNGRIVLFIDEIHTVVGAGATQGAMDAGNLLKPMLGRGELRCIGATTLDEYRQYIEKDPALERRFQQVLVDQPSVSDTVSILRGLRERYELHHGVRIRDSALVEAAVLSDRYISDRFLPDKAIDLIDEAAAKLKMEITSKPLALDEIDRKVLQLEMERLSLSKAAPSDRAAKGRLTALDRDLEGLKVRQAKLNEQWETERDEMQRLQSIREEVDRVNLEIQAAERDYDLNRAAELKYGTLINLQKQLKEVEAALATQESTGKMLREEVTEADVSDIISRWTGIPVSKLMESDREKLLRLADELHRRVIGQDEAVEVVADAIQRSRAGMADPNRPIASFMFLGSTGVGKTELAKALAVAMFNSEDAMVRIDMSEYMEKHSVSRLVGAPPGYVGFEEGGQLTEAVRRKPYCVILFDEVEKAHPDVFNVLLQILDDGRVTDSQGRIVGFKNAVLIMTSNLGSGSMLESMGATDRSEIEASRDRVMAAVRAQFRPEFINRIDEFLFFDPLSLDQIKKVVALQVDRVAKRLKDKKMTLQMHESAMEYIAARGFDPVYGARPVKRAVQRELETPLAKALLRGQFVEEDTIVVEAVGGADATALSLHRPGEAPAENVVSATLAYGGSGTVDGGRTPLAP</sequence>